<protein>
    <submittedName>
        <fullName evidence="1">Uncharacterized protein</fullName>
    </submittedName>
</protein>
<organism evidence="1 2">
    <name type="scientific">Citrullus colocynthis</name>
    <name type="common">colocynth</name>
    <dbReference type="NCBI Taxonomy" id="252529"/>
    <lineage>
        <taxon>Eukaryota</taxon>
        <taxon>Viridiplantae</taxon>
        <taxon>Streptophyta</taxon>
        <taxon>Embryophyta</taxon>
        <taxon>Tracheophyta</taxon>
        <taxon>Spermatophyta</taxon>
        <taxon>Magnoliopsida</taxon>
        <taxon>eudicotyledons</taxon>
        <taxon>Gunneridae</taxon>
        <taxon>Pentapetalae</taxon>
        <taxon>rosids</taxon>
        <taxon>fabids</taxon>
        <taxon>Cucurbitales</taxon>
        <taxon>Cucurbitaceae</taxon>
        <taxon>Benincaseae</taxon>
        <taxon>Citrullus</taxon>
    </lineage>
</organism>
<gene>
    <name evidence="1" type="ORF">CITCOLO1_LOCUS16084</name>
</gene>
<name>A0ABP0YYS1_9ROSI</name>
<accession>A0ABP0YYS1</accession>
<evidence type="ECO:0000313" key="2">
    <source>
        <dbReference type="Proteomes" id="UP001642487"/>
    </source>
</evidence>
<dbReference type="Proteomes" id="UP001642487">
    <property type="component" value="Chromosome 6"/>
</dbReference>
<proteinExistence type="predicted"/>
<sequence length="102" mass="11809">MLSPISNTISQYISLSEIAFERALWLFFFFFERFGSIFLGPYSILTSYCFLINPHPPPRISLSLSLSQTIFFKCLSNSPSLSLTYHLQKWLPLYLPLVSSYI</sequence>
<keyword evidence="2" id="KW-1185">Reference proteome</keyword>
<evidence type="ECO:0000313" key="1">
    <source>
        <dbReference type="EMBL" id="CAK9323870.1"/>
    </source>
</evidence>
<dbReference type="EMBL" id="OZ021740">
    <property type="protein sequence ID" value="CAK9323870.1"/>
    <property type="molecule type" value="Genomic_DNA"/>
</dbReference>
<reference evidence="1 2" key="1">
    <citation type="submission" date="2024-03" db="EMBL/GenBank/DDBJ databases">
        <authorList>
            <person name="Gkanogiannis A."/>
            <person name="Becerra Lopez-Lavalle L."/>
        </authorList>
    </citation>
    <scope>NUCLEOTIDE SEQUENCE [LARGE SCALE GENOMIC DNA]</scope>
</reference>